<dbReference type="SUPFAM" id="SSF53092">
    <property type="entry name" value="Creatinase/prolidase N-terminal domain"/>
    <property type="match status" value="1"/>
</dbReference>
<dbReference type="InterPro" id="IPR000994">
    <property type="entry name" value="Pept_M24"/>
</dbReference>
<protein>
    <submittedName>
        <fullName evidence="3">Aminopeptidase P family protein</fullName>
    </submittedName>
</protein>
<dbReference type="InterPro" id="IPR050659">
    <property type="entry name" value="Peptidase_M24B"/>
</dbReference>
<dbReference type="AlphaFoldDB" id="A0A429Y721"/>
<keyword evidence="3" id="KW-0031">Aminopeptidase</keyword>
<keyword evidence="3" id="KW-0645">Protease</keyword>
<sequence length="380" mass="42481">METILESNKEVIMEQRWRALDRVMEKSNYDVVLIYGKGIITQYGNLFYYGGYYPILRHGIVIYARGEKPVAYYNTRADYHLAKEMGTIEDVRFVGTGDVINSENDLFSEIVRSINSYKPHNTGVVGLNSHMSFEQHDFITRNINGNVTDATGMIERIKMIKTDEEIEMIRQSFALAEKSFLSFKEAIRPGRTSAEIAAEIDQIARSNGAIDTLIFVEEGAYFLRKPTPKPLSDNGLVTAYVELIDSNGYWVEKGGMFAVGNTSSKAMELANACVEAMKEAKNIIKAGVTVGEVANAIHKHTKNLDVKMGIWHGHGVGVDHDLPIIMDHSDVVLEENMVLSIHPNFSNSEETIGASLCDVFVVKKDRAESLSKLPYEIVNL</sequence>
<feature type="domain" description="Peptidase M24" evidence="1">
    <location>
        <begin position="167"/>
        <end position="363"/>
    </location>
</feature>
<dbReference type="Proteomes" id="UP000287156">
    <property type="component" value="Unassembled WGS sequence"/>
</dbReference>
<dbReference type="RefSeq" id="WP_126046945.1">
    <property type="nucleotide sequence ID" value="NZ_QYTV02000001.1"/>
</dbReference>
<dbReference type="CDD" id="cd01066">
    <property type="entry name" value="APP_MetAP"/>
    <property type="match status" value="1"/>
</dbReference>
<dbReference type="InterPro" id="IPR000587">
    <property type="entry name" value="Creatinase_N"/>
</dbReference>
<dbReference type="SUPFAM" id="SSF55920">
    <property type="entry name" value="Creatinase/aminopeptidase"/>
    <property type="match status" value="1"/>
</dbReference>
<reference evidence="3" key="1">
    <citation type="submission" date="2018-12" db="EMBL/GenBank/DDBJ databases">
        <authorList>
            <person name="Sun L."/>
            <person name="Chen Z."/>
        </authorList>
    </citation>
    <scope>NUCLEOTIDE SEQUENCE [LARGE SCALE GENOMIC DNA]</scope>
    <source>
        <strain evidence="3">3-2-2</strain>
    </source>
</reference>
<feature type="domain" description="Creatinase N-terminal" evidence="2">
    <location>
        <begin position="16"/>
        <end position="160"/>
    </location>
</feature>
<evidence type="ECO:0000259" key="1">
    <source>
        <dbReference type="Pfam" id="PF00557"/>
    </source>
</evidence>
<dbReference type="Pfam" id="PF00557">
    <property type="entry name" value="Peptidase_M24"/>
    <property type="match status" value="1"/>
</dbReference>
<evidence type="ECO:0000259" key="2">
    <source>
        <dbReference type="Pfam" id="PF01321"/>
    </source>
</evidence>
<keyword evidence="3" id="KW-0378">Hydrolase</keyword>
<dbReference type="Gene3D" id="3.90.230.10">
    <property type="entry name" value="Creatinase/methionine aminopeptidase superfamily"/>
    <property type="match status" value="1"/>
</dbReference>
<dbReference type="Gene3D" id="3.40.350.10">
    <property type="entry name" value="Creatinase/prolidase N-terminal domain"/>
    <property type="match status" value="1"/>
</dbReference>
<dbReference type="InterPro" id="IPR036005">
    <property type="entry name" value="Creatinase/aminopeptidase-like"/>
</dbReference>
<dbReference type="EMBL" id="QYTV02000001">
    <property type="protein sequence ID" value="RST77188.1"/>
    <property type="molecule type" value="Genomic_DNA"/>
</dbReference>
<name>A0A429Y721_9BACI</name>
<dbReference type="Pfam" id="PF01321">
    <property type="entry name" value="Creatinase_N"/>
    <property type="match status" value="1"/>
</dbReference>
<accession>A0A429Y721</accession>
<dbReference type="OrthoDB" id="9806388at2"/>
<dbReference type="PANTHER" id="PTHR46112:SF2">
    <property type="entry name" value="XAA-PRO AMINOPEPTIDASE P-RELATED"/>
    <property type="match status" value="1"/>
</dbReference>
<keyword evidence="4" id="KW-1185">Reference proteome</keyword>
<dbReference type="PANTHER" id="PTHR46112">
    <property type="entry name" value="AMINOPEPTIDASE"/>
    <property type="match status" value="1"/>
</dbReference>
<organism evidence="3 4">
    <name type="scientific">Siminovitchia acidinfaciens</name>
    <dbReference type="NCBI Taxonomy" id="2321395"/>
    <lineage>
        <taxon>Bacteria</taxon>
        <taxon>Bacillati</taxon>
        <taxon>Bacillota</taxon>
        <taxon>Bacilli</taxon>
        <taxon>Bacillales</taxon>
        <taxon>Bacillaceae</taxon>
        <taxon>Siminovitchia</taxon>
    </lineage>
</organism>
<evidence type="ECO:0000313" key="4">
    <source>
        <dbReference type="Proteomes" id="UP000287156"/>
    </source>
</evidence>
<dbReference type="InterPro" id="IPR029149">
    <property type="entry name" value="Creatin/AminoP/Spt16_N"/>
</dbReference>
<proteinExistence type="predicted"/>
<gene>
    <name evidence="3" type="ORF">D4T97_001435</name>
</gene>
<evidence type="ECO:0000313" key="3">
    <source>
        <dbReference type="EMBL" id="RST77188.1"/>
    </source>
</evidence>
<comment type="caution">
    <text evidence="3">The sequence shown here is derived from an EMBL/GenBank/DDBJ whole genome shotgun (WGS) entry which is preliminary data.</text>
</comment>
<dbReference type="GO" id="GO:0004177">
    <property type="term" value="F:aminopeptidase activity"/>
    <property type="evidence" value="ECO:0007669"/>
    <property type="project" value="UniProtKB-KW"/>
</dbReference>